<dbReference type="InterPro" id="IPR017441">
    <property type="entry name" value="Protein_kinase_ATP_BS"/>
</dbReference>
<dbReference type="GeneID" id="27335990"/>
<dbReference type="EMBL" id="KN847497">
    <property type="protein sequence ID" value="KIW13716.1"/>
    <property type="molecule type" value="Genomic_DNA"/>
</dbReference>
<dbReference type="HOGENOM" id="CLU_000288_81_1_1"/>
<dbReference type="SMART" id="SM00220">
    <property type="entry name" value="S_TKc"/>
    <property type="match status" value="1"/>
</dbReference>
<organism evidence="12 13">
    <name type="scientific">Exophiala spinifera</name>
    <dbReference type="NCBI Taxonomy" id="91928"/>
    <lineage>
        <taxon>Eukaryota</taxon>
        <taxon>Fungi</taxon>
        <taxon>Dikarya</taxon>
        <taxon>Ascomycota</taxon>
        <taxon>Pezizomycotina</taxon>
        <taxon>Eurotiomycetes</taxon>
        <taxon>Chaetothyriomycetidae</taxon>
        <taxon>Chaetothyriales</taxon>
        <taxon>Herpotrichiellaceae</taxon>
        <taxon>Exophiala</taxon>
    </lineage>
</organism>
<name>A0A0D1YF58_9EURO</name>
<dbReference type="Gene3D" id="3.30.200.20">
    <property type="entry name" value="Phosphorylase Kinase, domain 1"/>
    <property type="match status" value="1"/>
</dbReference>
<dbReference type="PANTHER" id="PTHR47634:SF9">
    <property type="entry name" value="PROTEIN KINASE DOMAIN-CONTAINING PROTEIN-RELATED"/>
    <property type="match status" value="1"/>
</dbReference>
<dbReference type="EC" id="2.7.11.1" evidence="1"/>
<dbReference type="PROSITE" id="PS50011">
    <property type="entry name" value="PROTEIN_KINASE_DOM"/>
    <property type="match status" value="1"/>
</dbReference>
<comment type="catalytic activity">
    <reaction evidence="8">
        <text>L-seryl-[protein] + ATP = O-phospho-L-seryl-[protein] + ADP + H(+)</text>
        <dbReference type="Rhea" id="RHEA:17989"/>
        <dbReference type="Rhea" id="RHEA-COMP:9863"/>
        <dbReference type="Rhea" id="RHEA-COMP:11604"/>
        <dbReference type="ChEBI" id="CHEBI:15378"/>
        <dbReference type="ChEBI" id="CHEBI:29999"/>
        <dbReference type="ChEBI" id="CHEBI:30616"/>
        <dbReference type="ChEBI" id="CHEBI:83421"/>
        <dbReference type="ChEBI" id="CHEBI:456216"/>
        <dbReference type="EC" id="2.7.11.1"/>
    </reaction>
</comment>
<evidence type="ECO:0000313" key="13">
    <source>
        <dbReference type="Proteomes" id="UP000053328"/>
    </source>
</evidence>
<evidence type="ECO:0000256" key="4">
    <source>
        <dbReference type="ARBA" id="ARBA00022741"/>
    </source>
</evidence>
<dbReference type="InterPro" id="IPR008271">
    <property type="entry name" value="Ser/Thr_kinase_AS"/>
</dbReference>
<dbReference type="Pfam" id="PF00069">
    <property type="entry name" value="Pkinase"/>
    <property type="match status" value="2"/>
</dbReference>
<evidence type="ECO:0000256" key="5">
    <source>
        <dbReference type="ARBA" id="ARBA00022777"/>
    </source>
</evidence>
<keyword evidence="2 10" id="KW-0723">Serine/threonine-protein kinase</keyword>
<dbReference type="GO" id="GO:0004674">
    <property type="term" value="F:protein serine/threonine kinase activity"/>
    <property type="evidence" value="ECO:0007669"/>
    <property type="project" value="UniProtKB-KW"/>
</dbReference>
<evidence type="ECO:0000256" key="2">
    <source>
        <dbReference type="ARBA" id="ARBA00022527"/>
    </source>
</evidence>
<evidence type="ECO:0000256" key="8">
    <source>
        <dbReference type="ARBA" id="ARBA00048679"/>
    </source>
</evidence>
<dbReference type="InterPro" id="IPR000719">
    <property type="entry name" value="Prot_kinase_dom"/>
</dbReference>
<dbReference type="InterPro" id="IPR051334">
    <property type="entry name" value="SRPK"/>
</dbReference>
<evidence type="ECO:0000256" key="1">
    <source>
        <dbReference type="ARBA" id="ARBA00012513"/>
    </source>
</evidence>
<feature type="binding site" evidence="9">
    <location>
        <position position="104"/>
    </location>
    <ligand>
        <name>ATP</name>
        <dbReference type="ChEBI" id="CHEBI:30616"/>
    </ligand>
</feature>
<dbReference type="PANTHER" id="PTHR47634">
    <property type="entry name" value="PROTEIN KINASE DOMAIN-CONTAINING PROTEIN-RELATED"/>
    <property type="match status" value="1"/>
</dbReference>
<gene>
    <name evidence="12" type="ORF">PV08_08907</name>
</gene>
<dbReference type="InterPro" id="IPR011009">
    <property type="entry name" value="Kinase-like_dom_sf"/>
</dbReference>
<dbReference type="RefSeq" id="XP_016233932.1">
    <property type="nucleotide sequence ID" value="XM_016383229.1"/>
</dbReference>
<dbReference type="GO" id="GO:0000245">
    <property type="term" value="P:spliceosomal complex assembly"/>
    <property type="evidence" value="ECO:0007669"/>
    <property type="project" value="TreeGrafter"/>
</dbReference>
<sequence length="427" mass="49471">MQRALIQWRQTPISIKGAPWKHLRCPPQHRNYAPTGGMKLRQENRMRKIEEETLPFYSPSNFYPVYTGEILGAKYRVVGKLGFGASSTVWLAWDLEKQAYVVLKIFARGLSSALDHEVTIYKYLSAIDSNHPGRKYIRTCLDSFEADGPDGKHQCLVHTPLWQTLRALQYQDSRHRLTEELLRPVLTCVIRAMDYLHSECHLVHTDIKASNIMLGLDDPSVLQAFEQAEMTNPSARNIYPDRTIYQSRPIDRPKAIGLPVLSDFGLARFEWGTGEDDIQPEIYTAPEVLLDMDWSYSVDIWNIGTMIWDLFYDKHLFDAYDPITNKLSNKYHLAEMVAYLGTPPLSFLEKSETSWKYFDRSGKFIRRLLTGIDLADKLSLEAREERLEGEKKVLFLNFIRSMLRGDPKDRLTARELLDDPWLNDYNV</sequence>
<accession>A0A0D1YF58</accession>
<dbReference type="Proteomes" id="UP000053328">
    <property type="component" value="Unassembled WGS sequence"/>
</dbReference>
<dbReference type="GO" id="GO:0050684">
    <property type="term" value="P:regulation of mRNA processing"/>
    <property type="evidence" value="ECO:0007669"/>
    <property type="project" value="TreeGrafter"/>
</dbReference>
<dbReference type="Gene3D" id="1.10.510.10">
    <property type="entry name" value="Transferase(Phosphotransferase) domain 1"/>
    <property type="match status" value="1"/>
</dbReference>
<evidence type="ECO:0000256" key="9">
    <source>
        <dbReference type="PROSITE-ProRule" id="PRU10141"/>
    </source>
</evidence>
<dbReference type="PROSITE" id="PS00107">
    <property type="entry name" value="PROTEIN_KINASE_ATP"/>
    <property type="match status" value="1"/>
</dbReference>
<keyword evidence="13" id="KW-1185">Reference proteome</keyword>
<dbReference type="STRING" id="91928.A0A0D1YF58"/>
<dbReference type="AlphaFoldDB" id="A0A0D1YF58"/>
<dbReference type="SUPFAM" id="SSF56112">
    <property type="entry name" value="Protein kinase-like (PK-like)"/>
    <property type="match status" value="1"/>
</dbReference>
<dbReference type="GO" id="GO:0005524">
    <property type="term" value="F:ATP binding"/>
    <property type="evidence" value="ECO:0007669"/>
    <property type="project" value="UniProtKB-UniRule"/>
</dbReference>
<evidence type="ECO:0000256" key="3">
    <source>
        <dbReference type="ARBA" id="ARBA00022679"/>
    </source>
</evidence>
<evidence type="ECO:0000259" key="11">
    <source>
        <dbReference type="PROSITE" id="PS50011"/>
    </source>
</evidence>
<reference evidence="12 13" key="1">
    <citation type="submission" date="2015-01" db="EMBL/GenBank/DDBJ databases">
        <title>The Genome Sequence of Exophiala spinifera CBS89968.</title>
        <authorList>
            <consortium name="The Broad Institute Genomics Platform"/>
            <person name="Cuomo C."/>
            <person name="de Hoog S."/>
            <person name="Gorbushina A."/>
            <person name="Stielow B."/>
            <person name="Teixiera M."/>
            <person name="Abouelleil A."/>
            <person name="Chapman S.B."/>
            <person name="Priest M."/>
            <person name="Young S.K."/>
            <person name="Wortman J."/>
            <person name="Nusbaum C."/>
            <person name="Birren B."/>
        </authorList>
    </citation>
    <scope>NUCLEOTIDE SEQUENCE [LARGE SCALE GENOMIC DNA]</scope>
    <source>
        <strain evidence="12 13">CBS 89968</strain>
    </source>
</reference>
<dbReference type="OrthoDB" id="4119926at2759"/>
<dbReference type="PROSITE" id="PS00108">
    <property type="entry name" value="PROTEIN_KINASE_ST"/>
    <property type="match status" value="1"/>
</dbReference>
<keyword evidence="4 9" id="KW-0547">Nucleotide-binding</keyword>
<evidence type="ECO:0000313" key="12">
    <source>
        <dbReference type="EMBL" id="KIW13716.1"/>
    </source>
</evidence>
<comment type="similarity">
    <text evidence="10">Belongs to the protein kinase superfamily.</text>
</comment>
<comment type="catalytic activity">
    <reaction evidence="7">
        <text>L-threonyl-[protein] + ATP = O-phospho-L-threonyl-[protein] + ADP + H(+)</text>
        <dbReference type="Rhea" id="RHEA:46608"/>
        <dbReference type="Rhea" id="RHEA-COMP:11060"/>
        <dbReference type="Rhea" id="RHEA-COMP:11605"/>
        <dbReference type="ChEBI" id="CHEBI:15378"/>
        <dbReference type="ChEBI" id="CHEBI:30013"/>
        <dbReference type="ChEBI" id="CHEBI:30616"/>
        <dbReference type="ChEBI" id="CHEBI:61977"/>
        <dbReference type="ChEBI" id="CHEBI:456216"/>
        <dbReference type="EC" id="2.7.11.1"/>
    </reaction>
</comment>
<keyword evidence="3" id="KW-0808">Transferase</keyword>
<feature type="domain" description="Protein kinase" evidence="11">
    <location>
        <begin position="75"/>
        <end position="422"/>
    </location>
</feature>
<keyword evidence="5" id="KW-0418">Kinase</keyword>
<protein>
    <recommendedName>
        <fullName evidence="1">non-specific serine/threonine protein kinase</fullName>
        <ecNumber evidence="1">2.7.11.1</ecNumber>
    </recommendedName>
</protein>
<evidence type="ECO:0000256" key="7">
    <source>
        <dbReference type="ARBA" id="ARBA00047899"/>
    </source>
</evidence>
<evidence type="ECO:0000256" key="6">
    <source>
        <dbReference type="ARBA" id="ARBA00022840"/>
    </source>
</evidence>
<proteinExistence type="inferred from homology"/>
<keyword evidence="6 9" id="KW-0067">ATP-binding</keyword>
<dbReference type="VEuPathDB" id="FungiDB:PV08_08907"/>
<evidence type="ECO:0000256" key="10">
    <source>
        <dbReference type="RuleBase" id="RU000304"/>
    </source>
</evidence>